<dbReference type="EMBL" id="FOWQ01000010">
    <property type="protein sequence ID" value="SFP89181.1"/>
    <property type="molecule type" value="Genomic_DNA"/>
</dbReference>
<reference evidence="3" key="1">
    <citation type="submission" date="2016-10" db="EMBL/GenBank/DDBJ databases">
        <authorList>
            <person name="Varghese N."/>
            <person name="Submissions S."/>
        </authorList>
    </citation>
    <scope>NUCLEOTIDE SEQUENCE [LARGE SCALE GENOMIC DNA]</scope>
    <source>
        <strain evidence="3">DSM 44208</strain>
    </source>
</reference>
<dbReference type="STRING" id="1523247.SAMN05660464_0014"/>
<dbReference type="InterPro" id="IPR036388">
    <property type="entry name" value="WH-like_DNA-bd_sf"/>
</dbReference>
<organism evidence="2 3">
    <name type="scientific">Geodermatophilus dictyosporus</name>
    <dbReference type="NCBI Taxonomy" id="1523247"/>
    <lineage>
        <taxon>Bacteria</taxon>
        <taxon>Bacillati</taxon>
        <taxon>Actinomycetota</taxon>
        <taxon>Actinomycetes</taxon>
        <taxon>Geodermatophilales</taxon>
        <taxon>Geodermatophilaceae</taxon>
        <taxon>Geodermatophilus</taxon>
    </lineage>
</organism>
<dbReference type="SUPFAM" id="SSF47598">
    <property type="entry name" value="Ribbon-helix-helix"/>
    <property type="match status" value="1"/>
</dbReference>
<proteinExistence type="predicted"/>
<dbReference type="InterPro" id="IPR010985">
    <property type="entry name" value="Ribbon_hlx_hlx"/>
</dbReference>
<sequence length="160" mass="17608">MARQNGHRSQDDYDVFMSSPRSVRLSDDVLRRLADLAGRRGVSVSSTIERLLDEALRREAHPGITFRDGASGRRAGLIEGPDVDEVIRTLRAVQEERPADVVATVAETMSLSPAQVAAAVAYYADHRDEIDARITANEQAVEEAEAAWRRQQEVLAGPGR</sequence>
<dbReference type="AlphaFoldDB" id="A0A1I5U1Y2"/>
<evidence type="ECO:0000313" key="2">
    <source>
        <dbReference type="EMBL" id="SFP89181.1"/>
    </source>
</evidence>
<feature type="domain" description="Ribbon-helix-helix protein CopG" evidence="1">
    <location>
        <begin position="22"/>
        <end position="59"/>
    </location>
</feature>
<dbReference type="Gene3D" id="1.10.10.10">
    <property type="entry name" value="Winged helix-like DNA-binding domain superfamily/Winged helix DNA-binding domain"/>
    <property type="match status" value="1"/>
</dbReference>
<dbReference type="InterPro" id="IPR002145">
    <property type="entry name" value="CopG"/>
</dbReference>
<protein>
    <submittedName>
        <fullName evidence="2">Ribbon-helix-helix protein, copG family</fullName>
    </submittedName>
</protein>
<dbReference type="GO" id="GO:0006355">
    <property type="term" value="P:regulation of DNA-templated transcription"/>
    <property type="evidence" value="ECO:0007669"/>
    <property type="project" value="InterPro"/>
</dbReference>
<gene>
    <name evidence="2" type="ORF">SAMN05660464_0014</name>
</gene>
<accession>A0A1I5U1Y2</accession>
<dbReference type="Proteomes" id="UP000198857">
    <property type="component" value="Unassembled WGS sequence"/>
</dbReference>
<name>A0A1I5U1Y2_9ACTN</name>
<keyword evidence="3" id="KW-1185">Reference proteome</keyword>
<evidence type="ECO:0000313" key="3">
    <source>
        <dbReference type="Proteomes" id="UP000198857"/>
    </source>
</evidence>
<dbReference type="CDD" id="cd21631">
    <property type="entry name" value="RHH_CopG_NikR-like"/>
    <property type="match status" value="1"/>
</dbReference>
<evidence type="ECO:0000259" key="1">
    <source>
        <dbReference type="Pfam" id="PF01402"/>
    </source>
</evidence>
<dbReference type="Pfam" id="PF01402">
    <property type="entry name" value="RHH_1"/>
    <property type="match status" value="1"/>
</dbReference>